<dbReference type="Proteomes" id="UP000288168">
    <property type="component" value="Unassembled WGS sequence"/>
</dbReference>
<feature type="compositionally biased region" description="Polar residues" evidence="1">
    <location>
        <begin position="1"/>
        <end position="10"/>
    </location>
</feature>
<sequence length="137" mass="15336">MKSDTEQASSKAGDDSSEDDSESDDEDRHRKVSVKDLLDDVLRKIKNGKLDLTSKEEYTNSTNSDGEVLAAGTGDQRVPTALHIMATMDKKEHPKLDSKMQPLIEFLATRRDYLKIQDRSGHTSLSLAIEAKKERMV</sequence>
<feature type="region of interest" description="Disordered" evidence="1">
    <location>
        <begin position="1"/>
        <end position="33"/>
    </location>
</feature>
<reference evidence="2 3" key="1">
    <citation type="submission" date="2017-06" db="EMBL/GenBank/DDBJ databases">
        <title>Comparative genomic analysis of Ambrosia Fusariam Clade fungi.</title>
        <authorList>
            <person name="Stajich J.E."/>
            <person name="Carrillo J."/>
            <person name="Kijimoto T."/>
            <person name="Eskalen A."/>
            <person name="O'Donnell K."/>
            <person name="Kasson M."/>
        </authorList>
    </citation>
    <scope>NUCLEOTIDE SEQUENCE [LARGE SCALE GENOMIC DNA]</scope>
    <source>
        <strain evidence="2 3">NRRL62584</strain>
    </source>
</reference>
<evidence type="ECO:0000313" key="3">
    <source>
        <dbReference type="Proteomes" id="UP000288168"/>
    </source>
</evidence>
<evidence type="ECO:0000256" key="1">
    <source>
        <dbReference type="SAM" id="MobiDB-lite"/>
    </source>
</evidence>
<organism evidence="2 3">
    <name type="scientific">Fusarium duplospermum</name>
    <dbReference type="NCBI Taxonomy" id="1325734"/>
    <lineage>
        <taxon>Eukaryota</taxon>
        <taxon>Fungi</taxon>
        <taxon>Dikarya</taxon>
        <taxon>Ascomycota</taxon>
        <taxon>Pezizomycotina</taxon>
        <taxon>Sordariomycetes</taxon>
        <taxon>Hypocreomycetidae</taxon>
        <taxon>Hypocreales</taxon>
        <taxon>Nectriaceae</taxon>
        <taxon>Fusarium</taxon>
        <taxon>Fusarium solani species complex</taxon>
    </lineage>
</organism>
<gene>
    <name evidence="2" type="ORF">CEP54_011829</name>
</gene>
<dbReference type="AlphaFoldDB" id="A0A428PC60"/>
<feature type="compositionally biased region" description="Acidic residues" evidence="1">
    <location>
        <begin position="15"/>
        <end position="25"/>
    </location>
</feature>
<evidence type="ECO:0000313" key="2">
    <source>
        <dbReference type="EMBL" id="RSL50668.1"/>
    </source>
</evidence>
<protein>
    <submittedName>
        <fullName evidence="2">Uncharacterized protein</fullName>
    </submittedName>
</protein>
<name>A0A428PC60_9HYPO</name>
<keyword evidence="3" id="KW-1185">Reference proteome</keyword>
<dbReference type="EMBL" id="NKCI01000160">
    <property type="protein sequence ID" value="RSL50668.1"/>
    <property type="molecule type" value="Genomic_DNA"/>
</dbReference>
<dbReference type="STRING" id="1325734.A0A428PC60"/>
<accession>A0A428PC60</accession>
<proteinExistence type="predicted"/>
<comment type="caution">
    <text evidence="2">The sequence shown here is derived from an EMBL/GenBank/DDBJ whole genome shotgun (WGS) entry which is preliminary data.</text>
</comment>